<keyword evidence="5 10" id="KW-0418">Kinase</keyword>
<dbReference type="EMBL" id="AP028947">
    <property type="protein sequence ID" value="BET27251.1"/>
    <property type="molecule type" value="Genomic_DNA"/>
</dbReference>
<dbReference type="SUPFAM" id="SSF52540">
    <property type="entry name" value="P-loop containing nucleoside triphosphate hydrolases"/>
    <property type="match status" value="1"/>
</dbReference>
<dbReference type="InterPro" id="IPR050445">
    <property type="entry name" value="Bact_polysacc_biosynth/exp"/>
</dbReference>
<evidence type="ECO:0000259" key="9">
    <source>
        <dbReference type="Pfam" id="PF13614"/>
    </source>
</evidence>
<evidence type="ECO:0000313" key="10">
    <source>
        <dbReference type="EMBL" id="BET27251.1"/>
    </source>
</evidence>
<evidence type="ECO:0000256" key="1">
    <source>
        <dbReference type="ARBA" id="ARBA00007316"/>
    </source>
</evidence>
<dbReference type="CDD" id="cd05387">
    <property type="entry name" value="BY-kinase"/>
    <property type="match status" value="1"/>
</dbReference>
<keyword evidence="4" id="KW-0547">Nucleotide-binding</keyword>
<dbReference type="Proteomes" id="UP001329151">
    <property type="component" value="Chromosome"/>
</dbReference>
<keyword evidence="3" id="KW-0808">Transferase</keyword>
<dbReference type="PANTHER" id="PTHR32309:SF13">
    <property type="entry name" value="FERRIC ENTEROBACTIN TRANSPORT PROTEIN FEPE"/>
    <property type="match status" value="1"/>
</dbReference>
<dbReference type="InterPro" id="IPR025669">
    <property type="entry name" value="AAA_dom"/>
</dbReference>
<keyword evidence="7" id="KW-0829">Tyrosine-protein kinase</keyword>
<evidence type="ECO:0000256" key="4">
    <source>
        <dbReference type="ARBA" id="ARBA00022741"/>
    </source>
</evidence>
<comment type="similarity">
    <text evidence="1">Belongs to the CpsD/CapB family.</text>
</comment>
<dbReference type="NCBIfam" id="TIGR01007">
    <property type="entry name" value="eps_fam"/>
    <property type="match status" value="1"/>
</dbReference>
<organism evidence="10 11">
    <name type="scientific">Limnobacter thiooxidans</name>
    <dbReference type="NCBI Taxonomy" id="131080"/>
    <lineage>
        <taxon>Bacteria</taxon>
        <taxon>Pseudomonadati</taxon>
        <taxon>Pseudomonadota</taxon>
        <taxon>Betaproteobacteria</taxon>
        <taxon>Burkholderiales</taxon>
        <taxon>Burkholderiaceae</taxon>
        <taxon>Limnobacter</taxon>
    </lineage>
</organism>
<dbReference type="GO" id="GO:0005886">
    <property type="term" value="C:plasma membrane"/>
    <property type="evidence" value="ECO:0007669"/>
    <property type="project" value="TreeGrafter"/>
</dbReference>
<dbReference type="KEGG" id="lto:RGQ30_27520"/>
<dbReference type="InterPro" id="IPR037257">
    <property type="entry name" value="T2SS_E_N_sf"/>
</dbReference>
<evidence type="ECO:0000313" key="11">
    <source>
        <dbReference type="Proteomes" id="UP001329151"/>
    </source>
</evidence>
<evidence type="ECO:0000256" key="6">
    <source>
        <dbReference type="ARBA" id="ARBA00022840"/>
    </source>
</evidence>
<dbReference type="Gene3D" id="3.40.50.300">
    <property type="entry name" value="P-loop containing nucleotide triphosphate hydrolases"/>
    <property type="match status" value="1"/>
</dbReference>
<feature type="domain" description="AAA" evidence="9">
    <location>
        <begin position="136"/>
        <end position="281"/>
    </location>
</feature>
<dbReference type="GO" id="GO:0005524">
    <property type="term" value="F:ATP binding"/>
    <property type="evidence" value="ECO:0007669"/>
    <property type="project" value="UniProtKB-KW"/>
</dbReference>
<keyword evidence="6" id="KW-0067">ATP-binding</keyword>
<evidence type="ECO:0000256" key="2">
    <source>
        <dbReference type="ARBA" id="ARBA00011903"/>
    </source>
</evidence>
<proteinExistence type="inferred from homology"/>
<dbReference type="EC" id="2.7.10.2" evidence="2"/>
<evidence type="ECO:0000256" key="3">
    <source>
        <dbReference type="ARBA" id="ARBA00022679"/>
    </source>
</evidence>
<sequence length="307" mass="33433">MGITMTANTPAATRTMNYIEKPTGLNAQDLPPQTIGNILVSAGRLTPEAAEQIHRKQGDNNILFGETGISLGLISREDLEYAIARQFEYSVLKKGDSAISEDLVSAYDPFGGKAEAFRELRTHLLLRWIETESKPKTLSILSTQRGEGRSYVASNLAVSFSQLGLKTLLVDADLRHSHLHHHFGISSRRGLSSILQGKGDPGFILQIPEIRNLSVLPAGPHAPNPQELLSQVRFPDLLNELAAHFDLVVLDTPASLLYSDAVAIATRTSASIAVARQGYSKVEQLRQLKESMSRTGGNLLGSVLLDF</sequence>
<reference evidence="10 11" key="1">
    <citation type="submission" date="2023-10" db="EMBL/GenBank/DDBJ databases">
        <title>Complete Genome Sequence of Limnobacter thiooxidans CS-K2T, Isolated from freshwater lake sediments in Bavaria, Germany.</title>
        <authorList>
            <person name="Naruki M."/>
            <person name="Watanabe A."/>
            <person name="Warashina T."/>
            <person name="Morita T."/>
            <person name="Arakawa K."/>
        </authorList>
    </citation>
    <scope>NUCLEOTIDE SEQUENCE [LARGE SCALE GENOMIC DNA]</scope>
    <source>
        <strain evidence="10 11">CS-K2</strain>
    </source>
</reference>
<dbReference type="SUPFAM" id="SSF160246">
    <property type="entry name" value="EspE N-terminal domain-like"/>
    <property type="match status" value="1"/>
</dbReference>
<comment type="catalytic activity">
    <reaction evidence="8">
        <text>L-tyrosyl-[protein] + ATP = O-phospho-L-tyrosyl-[protein] + ADP + H(+)</text>
        <dbReference type="Rhea" id="RHEA:10596"/>
        <dbReference type="Rhea" id="RHEA-COMP:10136"/>
        <dbReference type="Rhea" id="RHEA-COMP:20101"/>
        <dbReference type="ChEBI" id="CHEBI:15378"/>
        <dbReference type="ChEBI" id="CHEBI:30616"/>
        <dbReference type="ChEBI" id="CHEBI:46858"/>
        <dbReference type="ChEBI" id="CHEBI:61978"/>
        <dbReference type="ChEBI" id="CHEBI:456216"/>
        <dbReference type="EC" id="2.7.10.2"/>
    </reaction>
</comment>
<dbReference type="Pfam" id="PF13614">
    <property type="entry name" value="AAA_31"/>
    <property type="match status" value="1"/>
</dbReference>
<evidence type="ECO:0000256" key="7">
    <source>
        <dbReference type="ARBA" id="ARBA00023137"/>
    </source>
</evidence>
<evidence type="ECO:0000256" key="5">
    <source>
        <dbReference type="ARBA" id="ARBA00022777"/>
    </source>
</evidence>
<protein>
    <recommendedName>
        <fullName evidence="2">non-specific protein-tyrosine kinase</fullName>
        <ecNumber evidence="2">2.7.10.2</ecNumber>
    </recommendedName>
</protein>
<dbReference type="GO" id="GO:0004715">
    <property type="term" value="F:non-membrane spanning protein tyrosine kinase activity"/>
    <property type="evidence" value="ECO:0007669"/>
    <property type="project" value="UniProtKB-EC"/>
</dbReference>
<dbReference type="AlphaFoldDB" id="A0AA86MEP6"/>
<name>A0AA86MEP6_9BURK</name>
<keyword evidence="11" id="KW-1185">Reference proteome</keyword>
<evidence type="ECO:0000256" key="8">
    <source>
        <dbReference type="ARBA" id="ARBA00051245"/>
    </source>
</evidence>
<gene>
    <name evidence="10" type="primary">epsG</name>
    <name evidence="10" type="ORF">RGQ30_27520</name>
</gene>
<dbReference type="InterPro" id="IPR027417">
    <property type="entry name" value="P-loop_NTPase"/>
</dbReference>
<dbReference type="InterPro" id="IPR005702">
    <property type="entry name" value="Wzc-like_C"/>
</dbReference>
<dbReference type="PANTHER" id="PTHR32309">
    <property type="entry name" value="TYROSINE-PROTEIN KINASE"/>
    <property type="match status" value="1"/>
</dbReference>
<accession>A0AA86MEP6</accession>